<dbReference type="EMBL" id="MAQE01000013">
    <property type="protein sequence ID" value="OBY51933.1"/>
    <property type="molecule type" value="Genomic_DNA"/>
</dbReference>
<dbReference type="RefSeq" id="WP_050694059.1">
    <property type="nucleotide sequence ID" value="NZ_CAUUMV010000005.1"/>
</dbReference>
<dbReference type="EMBL" id="QMGS01000120">
    <property type="protein sequence ID" value="RMW77561.1"/>
    <property type="molecule type" value="Genomic_DNA"/>
</dbReference>
<evidence type="ECO:0000313" key="5">
    <source>
        <dbReference type="Proteomes" id="UP000274211"/>
    </source>
</evidence>
<evidence type="ECO:0000313" key="4">
    <source>
        <dbReference type="Proteomes" id="UP000092746"/>
    </source>
</evidence>
<keyword evidence="1" id="KW-0472">Membrane</keyword>
<dbReference type="AlphaFoldDB" id="A0AAP7GX05"/>
<evidence type="ECO:0008006" key="6">
    <source>
        <dbReference type="Google" id="ProtNLM"/>
    </source>
</evidence>
<dbReference type="Proteomes" id="UP000092746">
    <property type="component" value="Unassembled WGS sequence"/>
</dbReference>
<sequence>MPLLLGLSFLIAIYFAIHAVRTGQDRYWLFIMFSFPFLGSAVYFFAIFLPSFRSGYSGQMLESKLRKALDPKRELREAEQNFEQSETVANRLAFAKALLDNNRVSEALSHYQAVLALDLYKTSPDILLAYAYALYLADDAASAKQQLDYLRAENPDYQSNEGHLLYAKILTKLDDRTGAMREFNALVEYYPTLEAHISYIEILLQWNETQKAKQLLDLAELHIKRQPPHVKRLNAEWIKQAKQLRKQLLHNTK</sequence>
<organism evidence="2 4">
    <name type="scientific">Aggregatibacter aphrophilus</name>
    <name type="common">Haemophilus aphrophilus</name>
    <dbReference type="NCBI Taxonomy" id="732"/>
    <lineage>
        <taxon>Bacteria</taxon>
        <taxon>Pseudomonadati</taxon>
        <taxon>Pseudomonadota</taxon>
        <taxon>Gammaproteobacteria</taxon>
        <taxon>Pasteurellales</taxon>
        <taxon>Pasteurellaceae</taxon>
        <taxon>Aggregatibacter</taxon>
    </lineage>
</organism>
<reference evidence="3 5" key="2">
    <citation type="journal article" date="2019" name="J. Oral Microbiol.">
        <title>Role of OmpA1 and OmpA2 in Aggregatibacter actinomycetemcomitans and Aggregatibacter aphrophilus serum resistance.</title>
        <authorList>
            <person name="Lindholm M."/>
            <person name="Min Aung K."/>
            <person name="Nyunt Wai S."/>
            <person name="Oscarsson J."/>
        </authorList>
    </citation>
    <scope>NUCLEOTIDE SEQUENCE [LARGE SCALE GENOMIC DNA]</scope>
    <source>
        <strain evidence="3 5">HK83</strain>
    </source>
</reference>
<proteinExistence type="predicted"/>
<protein>
    <recommendedName>
        <fullName evidence="6">Tetratricopeptide repeat protein</fullName>
    </recommendedName>
</protein>
<keyword evidence="1" id="KW-1133">Transmembrane helix</keyword>
<dbReference type="SUPFAM" id="SSF48452">
    <property type="entry name" value="TPR-like"/>
    <property type="match status" value="1"/>
</dbReference>
<comment type="caution">
    <text evidence="2">The sequence shown here is derived from an EMBL/GenBank/DDBJ whole genome shotgun (WGS) entry which is preliminary data.</text>
</comment>
<evidence type="ECO:0000256" key="1">
    <source>
        <dbReference type="SAM" id="Phobius"/>
    </source>
</evidence>
<reference evidence="2 4" key="1">
    <citation type="submission" date="2016-06" db="EMBL/GenBank/DDBJ databases">
        <title>Simultaneous identification of Haemophilus influenzae and Haemophilus haemolyticus using TaqMan real-time PCR.</title>
        <authorList>
            <person name="Price E.P."/>
            <person name="Sarovich D.S."/>
            <person name="Harris T."/>
            <person name="Spargo J.C."/>
            <person name="Nosworthy E."/>
            <person name="Beissbarth J."/>
            <person name="Smith-Vaughan H."/>
        </authorList>
    </citation>
    <scope>NUCLEOTIDE SEQUENCE [LARGE SCALE GENOMIC DNA]</scope>
    <source>
        <strain evidence="2 4">ATCC 7901</strain>
    </source>
</reference>
<dbReference type="KEGG" id="aaz:ADJ80_10530"/>
<dbReference type="Proteomes" id="UP000274211">
    <property type="component" value="Unassembled WGS sequence"/>
</dbReference>
<dbReference type="InterPro" id="IPR011990">
    <property type="entry name" value="TPR-like_helical_dom_sf"/>
</dbReference>
<dbReference type="InterPro" id="IPR014562">
    <property type="entry name" value="UCP030959_TPR_rpt-cont"/>
</dbReference>
<evidence type="ECO:0000313" key="2">
    <source>
        <dbReference type="EMBL" id="OBY51933.1"/>
    </source>
</evidence>
<accession>A0AAP7GX05</accession>
<name>A0AAP7GX05_AGGAP</name>
<dbReference type="PIRSF" id="PIRSF030959">
    <property type="entry name" value="UCP030959"/>
    <property type="match status" value="1"/>
</dbReference>
<evidence type="ECO:0000313" key="3">
    <source>
        <dbReference type="EMBL" id="RMW77561.1"/>
    </source>
</evidence>
<dbReference type="Gene3D" id="1.25.40.10">
    <property type="entry name" value="Tetratricopeptide repeat domain"/>
    <property type="match status" value="1"/>
</dbReference>
<keyword evidence="5" id="KW-1185">Reference proteome</keyword>
<keyword evidence="1" id="KW-0812">Transmembrane</keyword>
<feature type="transmembrane region" description="Helical" evidence="1">
    <location>
        <begin position="29"/>
        <end position="49"/>
    </location>
</feature>
<gene>
    <name evidence="2" type="ORF">BBB52_06345</name>
    <name evidence="3" type="ORF">DOL88_11240</name>
</gene>